<evidence type="ECO:0000256" key="9">
    <source>
        <dbReference type="SAM" id="SignalP"/>
    </source>
</evidence>
<dbReference type="InterPro" id="IPR036034">
    <property type="entry name" value="PDZ_sf"/>
</dbReference>
<dbReference type="InterPro" id="IPR001940">
    <property type="entry name" value="Peptidase_S1C"/>
</dbReference>
<dbReference type="KEGG" id="caci:CLOAM1866"/>
<feature type="binding site" evidence="8">
    <location>
        <position position="142"/>
    </location>
    <ligand>
        <name>substrate</name>
    </ligand>
</feature>
<reference evidence="11 12" key="1">
    <citation type="journal article" date="2008" name="J. Bacteriol.">
        <title>'Candidatus Cloacamonas acidaminovorans': genome sequence reconstruction provides a first glimpse of a new bacterial division.</title>
        <authorList>
            <person name="Pelletier E."/>
            <person name="Kreimeyer A."/>
            <person name="Bocs S."/>
            <person name="Rouy Z."/>
            <person name="Gyapay G."/>
            <person name="Chouari R."/>
            <person name="Riviere D."/>
            <person name="Ganesan A."/>
            <person name="Daegelen P."/>
            <person name="Sghir A."/>
            <person name="Cohen G.N."/>
            <person name="Medigue C."/>
            <person name="Weissenbach J."/>
            <person name="Le Paslier D."/>
        </authorList>
    </citation>
    <scope>NUCLEOTIDE SEQUENCE [LARGE SCALE GENOMIC DNA]</scope>
    <source>
        <strain evidence="12">Evry</strain>
    </source>
</reference>
<dbReference type="Pfam" id="PF13180">
    <property type="entry name" value="PDZ_2"/>
    <property type="match status" value="2"/>
</dbReference>
<dbReference type="Gene3D" id="2.30.42.10">
    <property type="match status" value="2"/>
</dbReference>
<evidence type="ECO:0000313" key="11">
    <source>
        <dbReference type="EMBL" id="CAO81693.1"/>
    </source>
</evidence>
<evidence type="ECO:0000256" key="5">
    <source>
        <dbReference type="ARBA" id="ARBA00022801"/>
    </source>
</evidence>
<dbReference type="HOGENOM" id="CLU_020120_1_0_0"/>
<evidence type="ECO:0000256" key="2">
    <source>
        <dbReference type="ARBA" id="ARBA00022670"/>
    </source>
</evidence>
<dbReference type="InterPro" id="IPR009003">
    <property type="entry name" value="Peptidase_S1_PA"/>
</dbReference>
<feature type="binding site" evidence="8">
    <location>
        <position position="53"/>
    </location>
    <ligand>
        <name>substrate</name>
    </ligand>
</feature>
<dbReference type="CDD" id="cd10839">
    <property type="entry name" value="cpPDZ1_DegP-like"/>
    <property type="match status" value="1"/>
</dbReference>
<evidence type="ECO:0000256" key="8">
    <source>
        <dbReference type="PIRSR" id="PIRSR611782-2"/>
    </source>
</evidence>
<evidence type="ECO:0000313" key="12">
    <source>
        <dbReference type="Proteomes" id="UP000002019"/>
    </source>
</evidence>
<dbReference type="PROSITE" id="PS51257">
    <property type="entry name" value="PROKAR_LIPOPROTEIN"/>
    <property type="match status" value="1"/>
</dbReference>
<feature type="active site" description="Charge relay system" evidence="7">
    <location>
        <position position="225"/>
    </location>
</feature>
<dbReference type="OrthoDB" id="9758917at2"/>
<feature type="binding site" evidence="8">
    <location>
        <position position="110"/>
    </location>
    <ligand>
        <name>substrate</name>
    </ligand>
</feature>
<accession>B0VJK8</accession>
<keyword evidence="5" id="KW-0378">Hydrolase</keyword>
<feature type="domain" description="PDZ" evidence="10">
    <location>
        <begin position="376"/>
        <end position="444"/>
    </location>
</feature>
<dbReference type="STRING" id="459349.CLOAM1866"/>
<feature type="signal peptide" evidence="9">
    <location>
        <begin position="1"/>
        <end position="23"/>
    </location>
</feature>
<dbReference type="eggNOG" id="COG0265">
    <property type="taxonomic scope" value="Bacteria"/>
</dbReference>
<evidence type="ECO:0000256" key="3">
    <source>
        <dbReference type="ARBA" id="ARBA00022729"/>
    </source>
</evidence>
<evidence type="ECO:0000256" key="6">
    <source>
        <dbReference type="ARBA" id="ARBA00022825"/>
    </source>
</evidence>
<feature type="chain" id="PRO_5002758261" evidence="9">
    <location>
        <begin position="24"/>
        <end position="486"/>
    </location>
</feature>
<keyword evidence="11" id="KW-0560">Oxidoreductase</keyword>
<dbReference type="EC" id="1.3.1.74" evidence="11"/>
<feature type="active site" description="Charge relay system" evidence="7">
    <location>
        <position position="110"/>
    </location>
</feature>
<dbReference type="GO" id="GO:0032440">
    <property type="term" value="F:2-alkenal reductase [NAD(P)H] activity"/>
    <property type="evidence" value="ECO:0007669"/>
    <property type="project" value="UniProtKB-EC"/>
</dbReference>
<organism evidence="11 12">
    <name type="scientific">Cloacimonas acidaminovorans (strain Evry)</name>
    <dbReference type="NCBI Taxonomy" id="459349"/>
    <lineage>
        <taxon>Bacteria</taxon>
        <taxon>Pseudomonadati</taxon>
        <taxon>Candidatus Cloacimonadota</taxon>
        <taxon>Candidatus Cloacimonadia</taxon>
        <taxon>Candidatus Cloacimonadales</taxon>
        <taxon>Candidatus Cloacimonadaceae</taxon>
        <taxon>Candidatus Cloacimonas</taxon>
    </lineage>
</organism>
<dbReference type="SUPFAM" id="SSF50156">
    <property type="entry name" value="PDZ domain-like"/>
    <property type="match status" value="2"/>
</dbReference>
<feature type="domain" description="PDZ" evidence="10">
    <location>
        <begin position="269"/>
        <end position="360"/>
    </location>
</feature>
<dbReference type="Gene3D" id="2.40.10.120">
    <property type="match status" value="1"/>
</dbReference>
<keyword evidence="6" id="KW-0720">Serine protease</keyword>
<proteinExistence type="inferred from homology"/>
<gene>
    <name evidence="11" type="primary">degQ</name>
    <name evidence="11" type="ordered locus">CLOAM1866</name>
</gene>
<evidence type="ECO:0000259" key="10">
    <source>
        <dbReference type="PROSITE" id="PS50106"/>
    </source>
</evidence>
<dbReference type="Pfam" id="PF13365">
    <property type="entry name" value="Trypsin_2"/>
    <property type="match status" value="1"/>
</dbReference>
<dbReference type="Proteomes" id="UP000002019">
    <property type="component" value="Chromosome"/>
</dbReference>
<comment type="similarity">
    <text evidence="1">Belongs to the peptidase S1C family.</text>
</comment>
<sequence length="486" mass="52688">MMKMWKQIVLVIVALFLMSCAIAKDNMIDPNAPNPVVEVVKNVRDAVVQIRVEAKVTVQNYINPFFNDPWFRQFFNFPQEQTRPIVSLGSGFIYEYNPNTREAFILTNNHVVEKGREGTITVTMADKVVYTATVVGLDPNTDVAVIKIVVKEGEKVTVAPLGDSDKLQIGEWAIAIGNPFSEGLDRTVTLGVISATSRANLNLGENAPIYQDFIQTDAAINSGNSGGPLLNIKGEVIGINAALASTNGGNVGIGFAIPINLAKRVVEDLVASGKVTRAYIGILAQEITQDIMESYGLKEVAGVLVAKVEKDSPAEKAGLQVEDIILEINGQKITSVPKFRIAIATAKAGQEVALKILHNKKEMTVKVILEAYPEDTIATADTTKGTLATGITVEAIDSPIAKRLNVTSDKGVVVTKVEPNSVAAKSGLKVGYVILKIEGKEVNSPKEFNTELEKAKTNMEKENRKTIRLYVLDTNNQPSILILKFE</sequence>
<name>B0VJK8_CLOAI</name>
<dbReference type="SUPFAM" id="SSF50494">
    <property type="entry name" value="Trypsin-like serine proteases"/>
    <property type="match status" value="1"/>
</dbReference>
<dbReference type="PANTHER" id="PTHR22939">
    <property type="entry name" value="SERINE PROTEASE FAMILY S1C HTRA-RELATED"/>
    <property type="match status" value="1"/>
</dbReference>
<keyword evidence="4" id="KW-0677">Repeat</keyword>
<dbReference type="RefSeq" id="WP_015425551.1">
    <property type="nucleotide sequence ID" value="NC_020449.1"/>
</dbReference>
<dbReference type="InterPro" id="IPR011782">
    <property type="entry name" value="Pept_S1C_Do"/>
</dbReference>
<evidence type="ECO:0000256" key="1">
    <source>
        <dbReference type="ARBA" id="ARBA00010541"/>
    </source>
</evidence>
<dbReference type="EMBL" id="CU466930">
    <property type="protein sequence ID" value="CAO81693.1"/>
    <property type="molecule type" value="Genomic_DNA"/>
</dbReference>
<evidence type="ECO:0000256" key="7">
    <source>
        <dbReference type="PIRSR" id="PIRSR611782-1"/>
    </source>
</evidence>
<dbReference type="PROSITE" id="PS50106">
    <property type="entry name" value="PDZ"/>
    <property type="match status" value="2"/>
</dbReference>
<dbReference type="GO" id="GO:0006508">
    <property type="term" value="P:proteolysis"/>
    <property type="evidence" value="ECO:0007669"/>
    <property type="project" value="UniProtKB-KW"/>
</dbReference>
<dbReference type="AlphaFoldDB" id="B0VJK8"/>
<dbReference type="InterPro" id="IPR001478">
    <property type="entry name" value="PDZ"/>
</dbReference>
<keyword evidence="12" id="KW-1185">Reference proteome</keyword>
<keyword evidence="2 11" id="KW-0645">Protease</keyword>
<keyword evidence="3 9" id="KW-0732">Signal</keyword>
<feature type="active site" description="Charge relay system" evidence="7">
    <location>
        <position position="142"/>
    </location>
</feature>
<protein>
    <submittedName>
        <fullName evidence="11">Protease degQ</fullName>
        <ecNumber evidence="11">1.3.1.74</ecNumber>
    </submittedName>
</protein>
<feature type="binding site" evidence="8">
    <location>
        <begin position="223"/>
        <end position="225"/>
    </location>
    <ligand>
        <name>substrate</name>
    </ligand>
</feature>
<dbReference type="PRINTS" id="PR00834">
    <property type="entry name" value="PROTEASES2C"/>
</dbReference>
<dbReference type="GO" id="GO:0004252">
    <property type="term" value="F:serine-type endopeptidase activity"/>
    <property type="evidence" value="ECO:0007669"/>
    <property type="project" value="InterPro"/>
</dbReference>
<dbReference type="NCBIfam" id="TIGR02037">
    <property type="entry name" value="degP_htrA_DO"/>
    <property type="match status" value="1"/>
</dbReference>
<dbReference type="SMART" id="SM00228">
    <property type="entry name" value="PDZ"/>
    <property type="match status" value="2"/>
</dbReference>
<evidence type="ECO:0000256" key="4">
    <source>
        <dbReference type="ARBA" id="ARBA00022737"/>
    </source>
</evidence>
<dbReference type="PANTHER" id="PTHR22939:SF129">
    <property type="entry name" value="SERINE PROTEASE HTRA2, MITOCHONDRIAL"/>
    <property type="match status" value="1"/>
</dbReference>